<dbReference type="OrthoDB" id="9793111at2"/>
<keyword evidence="8 20" id="KW-0479">Metal-binding</keyword>
<accession>A0A0K1JJI4</accession>
<keyword evidence="14 20" id="KW-0464">Manganese</keyword>
<dbReference type="STRING" id="571913.VV02_14110"/>
<evidence type="ECO:0000256" key="20">
    <source>
        <dbReference type="HAMAP-Rule" id="MF_01283"/>
    </source>
</evidence>
<feature type="binding site" evidence="20">
    <location>
        <position position="273"/>
    </location>
    <ligand>
        <name>GTP</name>
        <dbReference type="ChEBI" id="CHEBI:37565"/>
    </ligand>
</feature>
<dbReference type="KEGG" id="lmoi:VV02_14110"/>
<feature type="active site" description="Nucleophile; for GTP cyclohydrolase activity" evidence="20">
    <location>
        <position position="331"/>
    </location>
</feature>
<evidence type="ECO:0000259" key="21">
    <source>
        <dbReference type="Pfam" id="PF00925"/>
    </source>
</evidence>
<feature type="site" description="Essential for DHBP synthase activity" evidence="20">
    <location>
        <position position="165"/>
    </location>
</feature>
<evidence type="ECO:0000313" key="22">
    <source>
        <dbReference type="EMBL" id="AKU16738.1"/>
    </source>
</evidence>
<proteinExistence type="inferred from homology"/>
<keyword evidence="13 20" id="KW-0342">GTP-binding</keyword>
<dbReference type="EC" id="4.1.99.12" evidence="20"/>
<dbReference type="GO" id="GO:0003935">
    <property type="term" value="F:GTP cyclohydrolase II activity"/>
    <property type="evidence" value="ECO:0007669"/>
    <property type="project" value="UniProtKB-UniRule"/>
</dbReference>
<feature type="binding site" evidence="20">
    <location>
        <position position="352"/>
    </location>
    <ligand>
        <name>GTP</name>
        <dbReference type="ChEBI" id="CHEBI:37565"/>
    </ligand>
</feature>
<dbReference type="Proteomes" id="UP000066480">
    <property type="component" value="Chromosome"/>
</dbReference>
<dbReference type="GO" id="GO:0008270">
    <property type="term" value="F:zinc ion binding"/>
    <property type="evidence" value="ECO:0007669"/>
    <property type="project" value="UniProtKB-UniRule"/>
</dbReference>
<dbReference type="InterPro" id="IPR017945">
    <property type="entry name" value="DHBP_synth_RibB-like_a/b_dom"/>
</dbReference>
<dbReference type="SUPFAM" id="SSF55821">
    <property type="entry name" value="YrdC/RibB"/>
    <property type="match status" value="1"/>
</dbReference>
<feature type="binding site" evidence="20">
    <location>
        <position position="29"/>
    </location>
    <ligand>
        <name>Mg(2+)</name>
        <dbReference type="ChEBI" id="CHEBI:18420"/>
        <label>1</label>
    </ligand>
</feature>
<dbReference type="NCBIfam" id="NF006803">
    <property type="entry name" value="PRK09311.1"/>
    <property type="match status" value="1"/>
</dbReference>
<keyword evidence="9 20" id="KW-0547">Nucleotide-binding</keyword>
<feature type="binding site" evidence="20">
    <location>
        <position position="257"/>
    </location>
    <ligand>
        <name>Zn(2+)</name>
        <dbReference type="ChEBI" id="CHEBI:29105"/>
        <note>catalytic</note>
    </ligand>
</feature>
<comment type="catalytic activity">
    <reaction evidence="1 20">
        <text>D-ribulose 5-phosphate = (2S)-2-hydroxy-3-oxobutyl phosphate + formate + H(+)</text>
        <dbReference type="Rhea" id="RHEA:18457"/>
        <dbReference type="ChEBI" id="CHEBI:15378"/>
        <dbReference type="ChEBI" id="CHEBI:15740"/>
        <dbReference type="ChEBI" id="CHEBI:58121"/>
        <dbReference type="ChEBI" id="CHEBI:58830"/>
        <dbReference type="EC" id="4.1.99.12"/>
    </reaction>
</comment>
<dbReference type="SUPFAM" id="SSF142695">
    <property type="entry name" value="RibA-like"/>
    <property type="match status" value="1"/>
</dbReference>
<feature type="binding site" evidence="20">
    <location>
        <position position="29"/>
    </location>
    <ligand>
        <name>Mg(2+)</name>
        <dbReference type="ChEBI" id="CHEBI:18420"/>
        <label>2</label>
    </ligand>
</feature>
<evidence type="ECO:0000256" key="5">
    <source>
        <dbReference type="ARBA" id="ARBA00005520"/>
    </source>
</evidence>
<dbReference type="Gene3D" id="3.40.50.10990">
    <property type="entry name" value="GTP cyclohydrolase II"/>
    <property type="match status" value="1"/>
</dbReference>
<evidence type="ECO:0000313" key="23">
    <source>
        <dbReference type="Proteomes" id="UP000066480"/>
    </source>
</evidence>
<comment type="similarity">
    <text evidence="19">Belongs to the DHBP synthase family.</text>
</comment>
<name>A0A0K1JJI4_9MICO</name>
<evidence type="ECO:0000256" key="6">
    <source>
        <dbReference type="ARBA" id="ARBA00011738"/>
    </source>
</evidence>
<dbReference type="PIRSF" id="PIRSF001259">
    <property type="entry name" value="RibA"/>
    <property type="match status" value="1"/>
</dbReference>
<feature type="binding site" evidence="20">
    <location>
        <position position="317"/>
    </location>
    <ligand>
        <name>GTP</name>
        <dbReference type="ChEBI" id="CHEBI:37565"/>
    </ligand>
</feature>
<dbReference type="InterPro" id="IPR036144">
    <property type="entry name" value="RibA-like_sf"/>
</dbReference>
<dbReference type="NCBIfam" id="TIGR00505">
    <property type="entry name" value="ribA"/>
    <property type="match status" value="1"/>
</dbReference>
<evidence type="ECO:0000256" key="17">
    <source>
        <dbReference type="ARBA" id="ARBA00043932"/>
    </source>
</evidence>
<dbReference type="GO" id="GO:0005525">
    <property type="term" value="F:GTP binding"/>
    <property type="evidence" value="ECO:0007669"/>
    <property type="project" value="UniProtKB-KW"/>
</dbReference>
<feature type="binding site" evidence="20">
    <location>
        <begin position="28"/>
        <end position="29"/>
    </location>
    <ligand>
        <name>D-ribulose 5-phosphate</name>
        <dbReference type="ChEBI" id="CHEBI:58121"/>
    </ligand>
</feature>
<evidence type="ECO:0000256" key="15">
    <source>
        <dbReference type="ARBA" id="ARBA00023239"/>
    </source>
</evidence>
<evidence type="ECO:0000256" key="13">
    <source>
        <dbReference type="ARBA" id="ARBA00023134"/>
    </source>
</evidence>
<dbReference type="Gene3D" id="3.90.870.10">
    <property type="entry name" value="DHBP synthase"/>
    <property type="match status" value="1"/>
</dbReference>
<comment type="function">
    <text evidence="2 20">Catalyzes the conversion of D-ribulose 5-phosphate to formate and 3,4-dihydroxy-2-butanone 4-phosphate.</text>
</comment>
<dbReference type="GO" id="GO:0008686">
    <property type="term" value="F:3,4-dihydroxy-2-butanone-4-phosphate synthase activity"/>
    <property type="evidence" value="ECO:0007669"/>
    <property type="project" value="UniProtKB-UniRule"/>
</dbReference>
<evidence type="ECO:0000256" key="14">
    <source>
        <dbReference type="ARBA" id="ARBA00023211"/>
    </source>
</evidence>
<organism evidence="22 23">
    <name type="scientific">Luteipulveratus mongoliensis</name>
    <dbReference type="NCBI Taxonomy" id="571913"/>
    <lineage>
        <taxon>Bacteria</taxon>
        <taxon>Bacillati</taxon>
        <taxon>Actinomycetota</taxon>
        <taxon>Actinomycetes</taxon>
        <taxon>Micrococcales</taxon>
        <taxon>Dermacoccaceae</taxon>
        <taxon>Luteipulveratus</taxon>
    </lineage>
</organism>
<evidence type="ECO:0000256" key="10">
    <source>
        <dbReference type="ARBA" id="ARBA00022801"/>
    </source>
</evidence>
<comment type="cofactor">
    <cofactor evidence="20">
        <name>Zn(2+)</name>
        <dbReference type="ChEBI" id="CHEBI:29105"/>
    </cofactor>
    <text evidence="20">Binds 1 zinc ion per subunit.</text>
</comment>
<comment type="subunit">
    <text evidence="6">Homodimer.</text>
</comment>
<keyword evidence="12 20" id="KW-0460">Magnesium</keyword>
<comment type="function">
    <text evidence="17 20">Catalyzes the conversion of GTP to 2,5-diamino-6-ribosylamino-4(3H)-pyrimidinone 5'-phosphate (DARP), formate and pyrophosphate.</text>
</comment>
<feature type="binding site" evidence="20">
    <location>
        <begin position="141"/>
        <end position="145"/>
    </location>
    <ligand>
        <name>D-ribulose 5-phosphate</name>
        <dbReference type="ChEBI" id="CHEBI:58121"/>
    </ligand>
</feature>
<feature type="site" description="Essential for DHBP synthase activity" evidence="20">
    <location>
        <position position="127"/>
    </location>
</feature>
<feature type="region of interest" description="DHBP synthase" evidence="20">
    <location>
        <begin position="1"/>
        <end position="202"/>
    </location>
</feature>
<dbReference type="PANTHER" id="PTHR21327:SF18">
    <property type="entry name" value="3,4-DIHYDROXY-2-BUTANONE 4-PHOSPHATE SYNTHASE"/>
    <property type="match status" value="1"/>
</dbReference>
<keyword evidence="23" id="KW-1185">Reference proteome</keyword>
<dbReference type="InterPro" id="IPR000926">
    <property type="entry name" value="RibA"/>
</dbReference>
<dbReference type="HAMAP" id="MF_01283">
    <property type="entry name" value="RibBA"/>
    <property type="match status" value="1"/>
</dbReference>
<feature type="binding site" evidence="20">
    <location>
        <position position="144"/>
    </location>
    <ligand>
        <name>Mg(2+)</name>
        <dbReference type="ChEBI" id="CHEBI:18420"/>
        <label>2</label>
    </ligand>
</feature>
<keyword evidence="15 20" id="KW-0456">Lyase</keyword>
<evidence type="ECO:0000256" key="1">
    <source>
        <dbReference type="ARBA" id="ARBA00000141"/>
    </source>
</evidence>
<evidence type="ECO:0000256" key="4">
    <source>
        <dbReference type="ARBA" id="ARBA00004904"/>
    </source>
</evidence>
<dbReference type="RefSeq" id="WP_052592387.1">
    <property type="nucleotide sequence ID" value="NZ_CP011112.1"/>
</dbReference>
<protein>
    <recommendedName>
        <fullName evidence="20">Riboflavin biosynthesis protein RibBA</fullName>
    </recommendedName>
    <domain>
        <recommendedName>
            <fullName evidence="20">3,4-dihydroxy-2-butanone 4-phosphate synthase</fullName>
            <shortName evidence="20">DHBP synthase</shortName>
            <ecNumber evidence="20">4.1.99.12</ecNumber>
        </recommendedName>
    </domain>
    <domain>
        <recommendedName>
            <fullName evidence="20">GTP cyclohydrolase-2</fullName>
            <ecNumber evidence="20">3.5.4.25</ecNumber>
        </recommendedName>
        <alternativeName>
            <fullName evidence="20">GTP cyclohydrolase II</fullName>
        </alternativeName>
    </domain>
</protein>
<dbReference type="EC" id="3.5.4.25" evidence="20"/>
<evidence type="ECO:0000256" key="11">
    <source>
        <dbReference type="ARBA" id="ARBA00022833"/>
    </source>
</evidence>
<feature type="binding site" evidence="20">
    <location>
        <position position="33"/>
    </location>
    <ligand>
        <name>D-ribulose 5-phosphate</name>
        <dbReference type="ChEBI" id="CHEBI:58121"/>
    </ligand>
</feature>
<feature type="region of interest" description="GTP cyclohydrolase II" evidence="20">
    <location>
        <begin position="203"/>
        <end position="406"/>
    </location>
</feature>
<keyword evidence="10 20" id="KW-0378">Hydrolase</keyword>
<feature type="binding site" evidence="20">
    <location>
        <begin position="252"/>
        <end position="256"/>
    </location>
    <ligand>
        <name>GTP</name>
        <dbReference type="ChEBI" id="CHEBI:37565"/>
    </ligand>
</feature>
<comment type="cofactor">
    <cofactor evidence="20">
        <name>Mg(2+)</name>
        <dbReference type="ChEBI" id="CHEBI:18420"/>
    </cofactor>
    <cofactor evidence="20">
        <name>Mn(2+)</name>
        <dbReference type="ChEBI" id="CHEBI:29035"/>
    </cofactor>
    <text evidence="20">Binds 2 divalent metal cations per subunit. Magnesium or manganese.</text>
</comment>
<dbReference type="InterPro" id="IPR016299">
    <property type="entry name" value="Riboflavin_synth_RibBA"/>
</dbReference>
<dbReference type="InterPro" id="IPR032677">
    <property type="entry name" value="GTP_cyclohydro_II"/>
</dbReference>
<comment type="similarity">
    <text evidence="5 20">In the N-terminal section; belongs to the DHBP synthase family.</text>
</comment>
<feature type="binding site" evidence="20">
    <location>
        <position position="357"/>
    </location>
    <ligand>
        <name>GTP</name>
        <dbReference type="ChEBI" id="CHEBI:37565"/>
    </ligand>
</feature>
<evidence type="ECO:0000256" key="2">
    <source>
        <dbReference type="ARBA" id="ARBA00002284"/>
    </source>
</evidence>
<dbReference type="FunFam" id="3.90.870.10:FF:000002">
    <property type="entry name" value="3,4-dihydroxy-2-butanone 4-phosphate synthase"/>
    <property type="match status" value="1"/>
</dbReference>
<evidence type="ECO:0000256" key="8">
    <source>
        <dbReference type="ARBA" id="ARBA00022723"/>
    </source>
</evidence>
<dbReference type="HAMAP" id="MF_00179">
    <property type="entry name" value="RibA"/>
    <property type="match status" value="1"/>
</dbReference>
<comment type="similarity">
    <text evidence="20">In the C-terminal section; belongs to the GTP cyclohydrolase II family.</text>
</comment>
<dbReference type="InterPro" id="IPR000422">
    <property type="entry name" value="DHBP_synthase_RibB"/>
</dbReference>
<dbReference type="NCBIfam" id="NF001591">
    <property type="entry name" value="PRK00393.1"/>
    <property type="match status" value="1"/>
</dbReference>
<evidence type="ECO:0000256" key="9">
    <source>
        <dbReference type="ARBA" id="ARBA00022741"/>
    </source>
</evidence>
<dbReference type="GO" id="GO:0000287">
    <property type="term" value="F:magnesium ion binding"/>
    <property type="evidence" value="ECO:0007669"/>
    <property type="project" value="UniProtKB-UniRule"/>
</dbReference>
<comment type="catalytic activity">
    <reaction evidence="18 20">
        <text>GTP + 4 H2O = 2,5-diamino-6-hydroxy-4-(5-phosphoribosylamino)-pyrimidine + formate + 2 phosphate + 3 H(+)</text>
        <dbReference type="Rhea" id="RHEA:23704"/>
        <dbReference type="ChEBI" id="CHEBI:15377"/>
        <dbReference type="ChEBI" id="CHEBI:15378"/>
        <dbReference type="ChEBI" id="CHEBI:15740"/>
        <dbReference type="ChEBI" id="CHEBI:37565"/>
        <dbReference type="ChEBI" id="CHEBI:43474"/>
        <dbReference type="ChEBI" id="CHEBI:58614"/>
        <dbReference type="EC" id="3.5.4.25"/>
    </reaction>
</comment>
<dbReference type="GO" id="GO:0009231">
    <property type="term" value="P:riboflavin biosynthetic process"/>
    <property type="evidence" value="ECO:0007669"/>
    <property type="project" value="UniProtKB-UniRule"/>
</dbReference>
<evidence type="ECO:0000256" key="3">
    <source>
        <dbReference type="ARBA" id="ARBA00004853"/>
    </source>
</evidence>
<keyword evidence="16 20" id="KW-0511">Multifunctional enzyme</keyword>
<dbReference type="Pfam" id="PF00925">
    <property type="entry name" value="GTP_cyclohydro2"/>
    <property type="match status" value="1"/>
</dbReference>
<keyword evidence="11 20" id="KW-0862">Zinc</keyword>
<reference evidence="22 23" key="1">
    <citation type="submission" date="2015-03" db="EMBL/GenBank/DDBJ databases">
        <title>Luteipulveratus halotolerans sp. nov., a novel actinobacterium (Dermacoccaceae) from Sarawak, Malaysia.</title>
        <authorList>
            <person name="Juboi H."/>
            <person name="Basik A."/>
            <person name="Shamsul S.S."/>
            <person name="Arnold P."/>
            <person name="Schmitt E.K."/>
            <person name="Sanglier J.-J."/>
            <person name="Yeo T."/>
        </authorList>
    </citation>
    <scope>NUCLEOTIDE SEQUENCE [LARGE SCALE GENOMIC DNA]</scope>
    <source>
        <strain evidence="22 23">MN07-A0370</strain>
    </source>
</reference>
<dbReference type="CDD" id="cd00641">
    <property type="entry name" value="GTP_cyclohydro2"/>
    <property type="match status" value="1"/>
</dbReference>
<dbReference type="EMBL" id="CP011112">
    <property type="protein sequence ID" value="AKU16738.1"/>
    <property type="molecule type" value="Genomic_DNA"/>
</dbReference>
<dbReference type="Pfam" id="PF00926">
    <property type="entry name" value="DHBP_synthase"/>
    <property type="match status" value="1"/>
</dbReference>
<dbReference type="GO" id="GO:0005829">
    <property type="term" value="C:cytosol"/>
    <property type="evidence" value="ECO:0007669"/>
    <property type="project" value="TreeGrafter"/>
</dbReference>
<dbReference type="HAMAP" id="MF_00180">
    <property type="entry name" value="RibB"/>
    <property type="match status" value="1"/>
</dbReference>
<evidence type="ECO:0000256" key="12">
    <source>
        <dbReference type="ARBA" id="ARBA00022842"/>
    </source>
</evidence>
<evidence type="ECO:0000256" key="7">
    <source>
        <dbReference type="ARBA" id="ARBA00022619"/>
    </source>
</evidence>
<dbReference type="FunFam" id="3.40.50.10990:FF:000001">
    <property type="entry name" value="Riboflavin biosynthesis protein RibBA"/>
    <property type="match status" value="1"/>
</dbReference>
<feature type="binding site" evidence="20">
    <location>
        <position position="268"/>
    </location>
    <ligand>
        <name>Zn(2+)</name>
        <dbReference type="ChEBI" id="CHEBI:29105"/>
        <note>catalytic</note>
    </ligand>
</feature>
<dbReference type="UniPathway" id="UPA00275">
    <property type="reaction ID" value="UER00399"/>
</dbReference>
<feature type="active site" description="Proton acceptor; for GTP cyclohydrolase activity" evidence="20">
    <location>
        <position position="329"/>
    </location>
</feature>
<evidence type="ECO:0000256" key="19">
    <source>
        <dbReference type="ARBA" id="ARBA00060730"/>
    </source>
</evidence>
<feature type="binding site" evidence="20">
    <location>
        <begin position="295"/>
        <end position="297"/>
    </location>
    <ligand>
        <name>GTP</name>
        <dbReference type="ChEBI" id="CHEBI:37565"/>
    </ligand>
</feature>
<dbReference type="PANTHER" id="PTHR21327">
    <property type="entry name" value="GTP CYCLOHYDROLASE II-RELATED"/>
    <property type="match status" value="1"/>
</dbReference>
<gene>
    <name evidence="20" type="primary">ribBA</name>
    <name evidence="22" type="ORF">VV02_14110</name>
</gene>
<dbReference type="GO" id="GO:0030145">
    <property type="term" value="F:manganese ion binding"/>
    <property type="evidence" value="ECO:0007669"/>
    <property type="project" value="UniProtKB-UniRule"/>
</dbReference>
<comment type="pathway">
    <text evidence="3 20">Cofactor biosynthesis; riboflavin biosynthesis; 5-amino-6-(D-ribitylamino)uracil from GTP: step 1/4.</text>
</comment>
<evidence type="ECO:0000256" key="16">
    <source>
        <dbReference type="ARBA" id="ARBA00023268"/>
    </source>
</evidence>
<dbReference type="AlphaFoldDB" id="A0A0K1JJI4"/>
<keyword evidence="7 20" id="KW-0686">Riboflavin biosynthesis</keyword>
<feature type="binding site" evidence="20">
    <location>
        <position position="165"/>
    </location>
    <ligand>
        <name>D-ribulose 5-phosphate</name>
        <dbReference type="ChEBI" id="CHEBI:58121"/>
    </ligand>
</feature>
<dbReference type="PATRIC" id="fig|571913.6.peg.2867"/>
<comment type="pathway">
    <text evidence="4 20">Cofactor biosynthesis; riboflavin biosynthesis; 2-hydroxy-3-oxobutyl phosphate from D-ribulose 5-phosphate: step 1/1.</text>
</comment>
<sequence length="406" mass="44189">MNALSSIEDALQAMRDGRPVLVTDDEDRENEGDVILAADTLTDEWVAWMVRHTSGYLCAPLPEAYADRLGLPLMVEHNRDPFRTAYTVSVDAAEGVTTGISAADRARTIRLLADADATPQDFIRPGHVLPLRAKDGGVLVRRGHTEAGVDLPRLAGLNPVSTLAELQHDDGTMMRLTAVLELGAEHDLPVITIEQLVQWREKHDRVERVAEARLPTSHGIFQVVGYRDRVTGAEHVALISGRGLDGDHPLVRVHSECLTGDVFGSRRCDCGPQLDRSLERVSREGGVVVYLRGHEGRGVGLLSKLQAYALQDNGFDTVDAQTELGLPIDDREYGAAGAILRDLGVERLRLMTNNPVKVEALARSGIDIVGVDRVHVPATADNTAYLTTKRDRLGHDILLEAEAASA</sequence>
<evidence type="ECO:0000256" key="18">
    <source>
        <dbReference type="ARBA" id="ARBA00049295"/>
    </source>
</evidence>
<feature type="binding site" evidence="20">
    <location>
        <position position="270"/>
    </location>
    <ligand>
        <name>Zn(2+)</name>
        <dbReference type="ChEBI" id="CHEBI:29105"/>
        <note>catalytic</note>
    </ligand>
</feature>
<dbReference type="NCBIfam" id="TIGR00506">
    <property type="entry name" value="ribB"/>
    <property type="match status" value="1"/>
</dbReference>
<feature type="domain" description="GTP cyclohydrolase II" evidence="21">
    <location>
        <begin position="207"/>
        <end position="370"/>
    </location>
</feature>